<dbReference type="InterPro" id="IPR039420">
    <property type="entry name" value="WalR-like"/>
</dbReference>
<keyword evidence="2" id="KW-0597">Phosphoprotein</keyword>
<gene>
    <name evidence="4" type="ORF">NK6_456</name>
</gene>
<proteinExistence type="predicted"/>
<dbReference type="Pfam" id="PF00072">
    <property type="entry name" value="Response_reg"/>
    <property type="match status" value="1"/>
</dbReference>
<dbReference type="PANTHER" id="PTHR43214:SF43">
    <property type="entry name" value="TWO-COMPONENT RESPONSE REGULATOR"/>
    <property type="match status" value="1"/>
</dbReference>
<dbReference type="PANTHER" id="PTHR43214">
    <property type="entry name" value="TWO-COMPONENT RESPONSE REGULATOR"/>
    <property type="match status" value="1"/>
</dbReference>
<sequence>MSEVAATGISVLLVDDHPIVRQGYRRVLESQGDLHVVAEADNAADAYGAFKAHDPDVVVLDISMPGASGLEAIRNIRARSPRARILVFTMHNEAVLVKAAFSAGASGFVTKSSEPSAVVNAIRSVARGERAMSDDIAHILADDSLSPTGSVLDQLGEREIEILRQFAGGATTEQIATHLNLIQDGAELSLSDQDQDRRAHRCAARAAGGELRADEDLAAGLPDSSSDVLFLNLLSGMERRPSSSG</sequence>
<dbReference type="Gene3D" id="3.40.50.2300">
    <property type="match status" value="1"/>
</dbReference>
<protein>
    <submittedName>
        <fullName evidence="4">Two-component response regulator</fullName>
    </submittedName>
</protein>
<dbReference type="InterPro" id="IPR001789">
    <property type="entry name" value="Sig_transdc_resp-reg_receiver"/>
</dbReference>
<dbReference type="SUPFAM" id="SSF52172">
    <property type="entry name" value="CheY-like"/>
    <property type="match status" value="1"/>
</dbReference>
<dbReference type="InterPro" id="IPR058245">
    <property type="entry name" value="NreC/VraR/RcsB-like_REC"/>
</dbReference>
<dbReference type="EMBL" id="AP014685">
    <property type="protein sequence ID" value="BAR53641.1"/>
    <property type="molecule type" value="Genomic_DNA"/>
</dbReference>
<dbReference type="AlphaFoldDB" id="A0A0E4FQU8"/>
<dbReference type="CDD" id="cd17535">
    <property type="entry name" value="REC_NarL-like"/>
    <property type="match status" value="1"/>
</dbReference>
<evidence type="ECO:0000256" key="2">
    <source>
        <dbReference type="PROSITE-ProRule" id="PRU00169"/>
    </source>
</evidence>
<feature type="modified residue" description="4-aspartylphosphate" evidence="2">
    <location>
        <position position="61"/>
    </location>
</feature>
<evidence type="ECO:0000259" key="3">
    <source>
        <dbReference type="PROSITE" id="PS50110"/>
    </source>
</evidence>
<dbReference type="PROSITE" id="PS50110">
    <property type="entry name" value="RESPONSE_REGULATORY"/>
    <property type="match status" value="1"/>
</dbReference>
<feature type="domain" description="Response regulatory" evidence="3">
    <location>
        <begin position="10"/>
        <end position="126"/>
    </location>
</feature>
<name>A0A0E4FQU8_9BRAD</name>
<evidence type="ECO:0000256" key="1">
    <source>
        <dbReference type="ARBA" id="ARBA00023125"/>
    </source>
</evidence>
<keyword evidence="1" id="KW-0238">DNA-binding</keyword>
<dbReference type="Proteomes" id="UP000063308">
    <property type="component" value="Chromosome"/>
</dbReference>
<accession>A0A0E4FQU8</accession>
<evidence type="ECO:0000313" key="5">
    <source>
        <dbReference type="Proteomes" id="UP000063308"/>
    </source>
</evidence>
<evidence type="ECO:0000313" key="4">
    <source>
        <dbReference type="EMBL" id="BAR53641.1"/>
    </source>
</evidence>
<dbReference type="SMART" id="SM00448">
    <property type="entry name" value="REC"/>
    <property type="match status" value="1"/>
</dbReference>
<dbReference type="InterPro" id="IPR011006">
    <property type="entry name" value="CheY-like_superfamily"/>
</dbReference>
<reference evidence="4 5" key="1">
    <citation type="submission" date="2014-11" db="EMBL/GenBank/DDBJ databases">
        <title>Symbiosis island explosion on the genome of extra-slow-growing strains of soybean bradyrhizobia with massive insertion sequences.</title>
        <authorList>
            <person name="Iida T."/>
            <person name="Minamisawa K."/>
        </authorList>
    </citation>
    <scope>NUCLEOTIDE SEQUENCE [LARGE SCALE GENOMIC DNA]</scope>
    <source>
        <strain evidence="4 5">NK6</strain>
    </source>
</reference>
<organism evidence="4 5">
    <name type="scientific">Bradyrhizobium diazoefficiens</name>
    <dbReference type="NCBI Taxonomy" id="1355477"/>
    <lineage>
        <taxon>Bacteria</taxon>
        <taxon>Pseudomonadati</taxon>
        <taxon>Pseudomonadota</taxon>
        <taxon>Alphaproteobacteria</taxon>
        <taxon>Hyphomicrobiales</taxon>
        <taxon>Nitrobacteraceae</taxon>
        <taxon>Bradyrhizobium</taxon>
    </lineage>
</organism>
<dbReference type="GO" id="GO:0000160">
    <property type="term" value="P:phosphorelay signal transduction system"/>
    <property type="evidence" value="ECO:0007669"/>
    <property type="project" value="InterPro"/>
</dbReference>
<dbReference type="GO" id="GO:0003677">
    <property type="term" value="F:DNA binding"/>
    <property type="evidence" value="ECO:0007669"/>
    <property type="project" value="UniProtKB-KW"/>
</dbReference>